<reference evidence="2" key="2">
    <citation type="submission" date="2023-01" db="EMBL/GenBank/DDBJ databases">
        <authorList>
            <person name="Petersen C."/>
        </authorList>
    </citation>
    <scope>NUCLEOTIDE SEQUENCE</scope>
    <source>
        <strain evidence="2">IBT 15450</strain>
    </source>
</reference>
<comment type="caution">
    <text evidence="2">The sequence shown here is derived from an EMBL/GenBank/DDBJ whole genome shotgun (WGS) entry which is preliminary data.</text>
</comment>
<keyword evidence="1" id="KW-0732">Signal</keyword>
<evidence type="ECO:0000256" key="1">
    <source>
        <dbReference type="SAM" id="SignalP"/>
    </source>
</evidence>
<evidence type="ECO:0000313" key="2">
    <source>
        <dbReference type="EMBL" id="KAJ6026491.1"/>
    </source>
</evidence>
<protein>
    <submittedName>
        <fullName evidence="2">Uncharacterized protein</fullName>
    </submittedName>
</protein>
<feature type="signal peptide" evidence="1">
    <location>
        <begin position="1"/>
        <end position="19"/>
    </location>
</feature>
<dbReference type="Proteomes" id="UP001219568">
    <property type="component" value="Unassembled WGS sequence"/>
</dbReference>
<organism evidence="2 3">
    <name type="scientific">Penicillium canescens</name>
    <dbReference type="NCBI Taxonomy" id="5083"/>
    <lineage>
        <taxon>Eukaryota</taxon>
        <taxon>Fungi</taxon>
        <taxon>Dikarya</taxon>
        <taxon>Ascomycota</taxon>
        <taxon>Pezizomycotina</taxon>
        <taxon>Eurotiomycetes</taxon>
        <taxon>Eurotiomycetidae</taxon>
        <taxon>Eurotiales</taxon>
        <taxon>Aspergillaceae</taxon>
        <taxon>Penicillium</taxon>
    </lineage>
</organism>
<sequence>MLSTMQWVALVLLVSRTDASQLSAIHTPHSPMYDPSSSSTTTCTSEQINHWPTSSIKSSDTTIDTTTAVQVPPPMNTSTISTTSTACLNSTITTTIIVSTAETHWSTTASTTTTTVMNTTTDIIKDTITDTTTETTTETTTDTTTATSTITVPTTITEAPNPCPTTCSMSVGTVNLVYWPTNQPHHVYPSTYINSHLDYTFTSPSVYMIVDYLYGYNTAGRTGPSGTSVVFPLDLDQVSTIDLTNSATRQLTLNDLGTDCPQTEAPSVIATAAPNSRCDPILVAPEPVKSWASPCNACGNFGMFDPRMQWLRSLGIWYR</sequence>
<evidence type="ECO:0000313" key="3">
    <source>
        <dbReference type="Proteomes" id="UP001219568"/>
    </source>
</evidence>
<keyword evidence="3" id="KW-1185">Reference proteome</keyword>
<reference evidence="2" key="1">
    <citation type="journal article" date="2023" name="IMA Fungus">
        <title>Comparative genomic study of the Penicillium genus elucidates a diverse pangenome and 15 lateral gene transfer events.</title>
        <authorList>
            <person name="Petersen C."/>
            <person name="Sorensen T."/>
            <person name="Nielsen M.R."/>
            <person name="Sondergaard T.E."/>
            <person name="Sorensen J.L."/>
            <person name="Fitzpatrick D.A."/>
            <person name="Frisvad J.C."/>
            <person name="Nielsen K.L."/>
        </authorList>
    </citation>
    <scope>NUCLEOTIDE SEQUENCE</scope>
    <source>
        <strain evidence="2">IBT 15450</strain>
    </source>
</reference>
<dbReference type="AlphaFoldDB" id="A0AAD6I0E0"/>
<feature type="chain" id="PRO_5042236194" evidence="1">
    <location>
        <begin position="20"/>
        <end position="319"/>
    </location>
</feature>
<gene>
    <name evidence="2" type="ORF">N7460_011308</name>
</gene>
<name>A0AAD6I0E0_PENCN</name>
<accession>A0AAD6I0E0</accession>
<dbReference type="EMBL" id="JAQJZL010000015">
    <property type="protein sequence ID" value="KAJ6026491.1"/>
    <property type="molecule type" value="Genomic_DNA"/>
</dbReference>
<proteinExistence type="predicted"/>